<gene>
    <name evidence="1" type="ORF">RPERSI_LOCUS34741</name>
</gene>
<protein>
    <submittedName>
        <fullName evidence="1">16851_t:CDS:1</fullName>
    </submittedName>
</protein>
<proteinExistence type="predicted"/>
<evidence type="ECO:0000313" key="1">
    <source>
        <dbReference type="EMBL" id="CAG8847668.1"/>
    </source>
</evidence>
<feature type="non-terminal residue" evidence="1">
    <location>
        <position position="1"/>
    </location>
</feature>
<dbReference type="Proteomes" id="UP000789920">
    <property type="component" value="Unassembled WGS sequence"/>
</dbReference>
<organism evidence="1 2">
    <name type="scientific">Racocetra persica</name>
    <dbReference type="NCBI Taxonomy" id="160502"/>
    <lineage>
        <taxon>Eukaryota</taxon>
        <taxon>Fungi</taxon>
        <taxon>Fungi incertae sedis</taxon>
        <taxon>Mucoromycota</taxon>
        <taxon>Glomeromycotina</taxon>
        <taxon>Glomeromycetes</taxon>
        <taxon>Diversisporales</taxon>
        <taxon>Gigasporaceae</taxon>
        <taxon>Racocetra</taxon>
    </lineage>
</organism>
<name>A0ACA9STK0_9GLOM</name>
<comment type="caution">
    <text evidence="1">The sequence shown here is derived from an EMBL/GenBank/DDBJ whole genome shotgun (WGS) entry which is preliminary data.</text>
</comment>
<sequence length="78" mass="8772">LVEIVVKVVDMCHQLMIVVVQYYLDIRKVTVEVLSLVLLKKVDLAECLAGGWECGNGSNCQDNKFMVVVGYIRITSNR</sequence>
<accession>A0ACA9STK0</accession>
<evidence type="ECO:0000313" key="2">
    <source>
        <dbReference type="Proteomes" id="UP000789920"/>
    </source>
</evidence>
<reference evidence="1" key="1">
    <citation type="submission" date="2021-06" db="EMBL/GenBank/DDBJ databases">
        <authorList>
            <person name="Kallberg Y."/>
            <person name="Tangrot J."/>
            <person name="Rosling A."/>
        </authorList>
    </citation>
    <scope>NUCLEOTIDE SEQUENCE</scope>
    <source>
        <strain evidence="1">MA461A</strain>
    </source>
</reference>
<feature type="non-terminal residue" evidence="1">
    <location>
        <position position="78"/>
    </location>
</feature>
<dbReference type="EMBL" id="CAJVQC010157067">
    <property type="protein sequence ID" value="CAG8847668.1"/>
    <property type="molecule type" value="Genomic_DNA"/>
</dbReference>
<keyword evidence="2" id="KW-1185">Reference proteome</keyword>